<evidence type="ECO:0000313" key="3">
    <source>
        <dbReference type="Proteomes" id="UP001164544"/>
    </source>
</evidence>
<dbReference type="EMBL" id="CP114638">
    <property type="protein sequence ID" value="WAZ91385.1"/>
    <property type="molecule type" value="Genomic_DNA"/>
</dbReference>
<evidence type="ECO:0000313" key="2">
    <source>
        <dbReference type="EMBL" id="WAZ91473.1"/>
    </source>
</evidence>
<dbReference type="AlphaFoldDB" id="A0AAQ2WYY0"/>
<gene>
    <name evidence="1" type="ORF">O5398_04430</name>
    <name evidence="2" type="ORF">O5398_04950</name>
</gene>
<protein>
    <submittedName>
        <fullName evidence="1">Uncharacterized protein</fullName>
    </submittedName>
</protein>
<organism evidence="1 3">
    <name type="scientific">Borrelia miyamotoi</name>
    <dbReference type="NCBI Taxonomy" id="47466"/>
    <lineage>
        <taxon>Bacteria</taxon>
        <taxon>Pseudomonadati</taxon>
        <taxon>Spirochaetota</taxon>
        <taxon>Spirochaetia</taxon>
        <taxon>Spirochaetales</taxon>
        <taxon>Borreliaceae</taxon>
        <taxon>Borrelia</taxon>
    </lineage>
</organism>
<geneLocation type="plasmid" evidence="1 3">
    <name>p410-lp97</name>
</geneLocation>
<dbReference type="Proteomes" id="UP001164544">
    <property type="component" value="Plasmid p410-lp97"/>
</dbReference>
<dbReference type="RefSeq" id="WP_209291677.1">
    <property type="nucleotide sequence ID" value="NZ_CP072480.1"/>
</dbReference>
<reference evidence="1" key="1">
    <citation type="submission" date="2022-12" db="EMBL/GenBank/DDBJ databases">
        <title>B. miyamotoi WGS.</title>
        <authorList>
            <person name="Kuleshov K.V."/>
            <person name="Hoornstra D."/>
            <person name="Hovius J.W."/>
            <person name="Platonov A.E."/>
            <person name="Telford S.R. III."/>
        </authorList>
    </citation>
    <scope>NUCLEOTIDE SEQUENCE</scope>
    <source>
        <strain evidence="1">410</strain>
        <plasmid evidence="1">p410-lp97</plasmid>
    </source>
</reference>
<evidence type="ECO:0000313" key="1">
    <source>
        <dbReference type="EMBL" id="WAZ91385.1"/>
    </source>
</evidence>
<keyword evidence="1" id="KW-0614">Plasmid</keyword>
<accession>A0AAQ2WYY0</accession>
<sequence>MKKLLYKQTAHMMISLYMIVKINTITNSTSQATKRVSIKYIYSSKRTLFSLASLHDSTGFEANILEGWYMQKNVSGIPFLVKL</sequence>
<dbReference type="EMBL" id="CP114638">
    <property type="protein sequence ID" value="WAZ91473.1"/>
    <property type="molecule type" value="Genomic_DNA"/>
</dbReference>
<name>A0AAQ2WYY0_9SPIR</name>
<proteinExistence type="predicted"/>